<dbReference type="InterPro" id="IPR041698">
    <property type="entry name" value="Methyltransf_25"/>
</dbReference>
<dbReference type="InterPro" id="IPR029063">
    <property type="entry name" value="SAM-dependent_MTases_sf"/>
</dbReference>
<feature type="domain" description="Methyltransferase" evidence="1">
    <location>
        <begin position="43"/>
        <end position="136"/>
    </location>
</feature>
<gene>
    <name evidence="2" type="ORF">SAMN05660686_00300</name>
</gene>
<accession>A0A8G2BE30</accession>
<comment type="caution">
    <text evidence="2">The sequence shown here is derived from an EMBL/GenBank/DDBJ whole genome shotgun (WGS) entry which is preliminary data.</text>
</comment>
<dbReference type="SUPFAM" id="SSF53335">
    <property type="entry name" value="S-adenosyl-L-methionine-dependent methyltransferases"/>
    <property type="match status" value="1"/>
</dbReference>
<evidence type="ECO:0000313" key="2">
    <source>
        <dbReference type="EMBL" id="SDF11138.1"/>
    </source>
</evidence>
<organism evidence="2 3">
    <name type="scientific">Thalassobaculum litoreum DSM 18839</name>
    <dbReference type="NCBI Taxonomy" id="1123362"/>
    <lineage>
        <taxon>Bacteria</taxon>
        <taxon>Pseudomonadati</taxon>
        <taxon>Pseudomonadota</taxon>
        <taxon>Alphaproteobacteria</taxon>
        <taxon>Rhodospirillales</taxon>
        <taxon>Thalassobaculaceae</taxon>
        <taxon>Thalassobaculum</taxon>
    </lineage>
</organism>
<dbReference type="AlphaFoldDB" id="A0A8G2BE30"/>
<dbReference type="Proteomes" id="UP000198615">
    <property type="component" value="Unassembled WGS sequence"/>
</dbReference>
<reference evidence="2 3" key="1">
    <citation type="submission" date="2016-10" db="EMBL/GenBank/DDBJ databases">
        <authorList>
            <person name="Varghese N."/>
            <person name="Submissions S."/>
        </authorList>
    </citation>
    <scope>NUCLEOTIDE SEQUENCE [LARGE SCALE GENOMIC DNA]</scope>
    <source>
        <strain evidence="2 3">DSM 18839</strain>
    </source>
</reference>
<dbReference type="GO" id="GO:0032259">
    <property type="term" value="P:methylation"/>
    <property type="evidence" value="ECO:0007669"/>
    <property type="project" value="UniProtKB-KW"/>
</dbReference>
<dbReference type="Pfam" id="PF13649">
    <property type="entry name" value="Methyltransf_25"/>
    <property type="match status" value="1"/>
</dbReference>
<name>A0A8G2BE30_9PROT</name>
<dbReference type="OrthoDB" id="9804312at2"/>
<keyword evidence="2" id="KW-0489">Methyltransferase</keyword>
<dbReference type="EMBL" id="FNBW01000001">
    <property type="protein sequence ID" value="SDF11138.1"/>
    <property type="molecule type" value="Genomic_DNA"/>
</dbReference>
<dbReference type="CDD" id="cd02440">
    <property type="entry name" value="AdoMet_MTases"/>
    <property type="match status" value="1"/>
</dbReference>
<keyword evidence="3" id="KW-1185">Reference proteome</keyword>
<dbReference type="Gene3D" id="3.40.50.150">
    <property type="entry name" value="Vaccinia Virus protein VP39"/>
    <property type="match status" value="1"/>
</dbReference>
<keyword evidence="2" id="KW-0808">Transferase</keyword>
<proteinExistence type="predicted"/>
<sequence length="242" mass="27080">MSRDGYFDERIAETYDQNHGGNDPALIRQTVDCLIDLSDGGEILEFAVGTGRIAIPLAERSALVKGIELSSAMVEKLRAKETSAPIEVVIGDMTSVRVAGNFSLVFLVFNTIDNLTTQQAQVACFKNAALHLASGGRFLVETQVPPIQKMGFGETMLAFASDLRHFGVDVFDLATQTYRSNHVWMDDDRHTHVSIPFRYAWPSELDLMAEIAGMKLEFRWSDWDRSPFDHLSGKHVSVWRKL</sequence>
<protein>
    <submittedName>
        <fullName evidence="2">Methyltransferase domain-containing protein</fullName>
    </submittedName>
</protein>
<evidence type="ECO:0000313" key="3">
    <source>
        <dbReference type="Proteomes" id="UP000198615"/>
    </source>
</evidence>
<evidence type="ECO:0000259" key="1">
    <source>
        <dbReference type="Pfam" id="PF13649"/>
    </source>
</evidence>
<dbReference type="GO" id="GO:0008168">
    <property type="term" value="F:methyltransferase activity"/>
    <property type="evidence" value="ECO:0007669"/>
    <property type="project" value="UniProtKB-KW"/>
</dbReference>
<dbReference type="RefSeq" id="WP_093147610.1">
    <property type="nucleotide sequence ID" value="NZ_FNBW01000001.1"/>
</dbReference>